<dbReference type="EMBL" id="JAAGPU010000013">
    <property type="protein sequence ID" value="NEU04817.1"/>
    <property type="molecule type" value="Genomic_DNA"/>
</dbReference>
<dbReference type="AlphaFoldDB" id="A0A6M0H2Q2"/>
<gene>
    <name evidence="1" type="ORF">G3M99_08110</name>
</gene>
<evidence type="ECO:0000313" key="1">
    <source>
        <dbReference type="EMBL" id="NEU04817.1"/>
    </source>
</evidence>
<reference evidence="1 2" key="1">
    <citation type="submission" date="2020-02" db="EMBL/GenBank/DDBJ databases">
        <title>Genome assembly of a novel Clostridium senegalense strain.</title>
        <authorList>
            <person name="Gupta T.B."/>
            <person name="Jauregui R."/>
            <person name="Maclean P."/>
            <person name="Nawarathana A."/>
            <person name="Brightwell G."/>
        </authorList>
    </citation>
    <scope>NUCLEOTIDE SEQUENCE [LARGE SCALE GENOMIC DNA]</scope>
    <source>
        <strain evidence="1 2">AGRFS4</strain>
    </source>
</reference>
<proteinExistence type="predicted"/>
<dbReference type="Proteomes" id="UP000481872">
    <property type="component" value="Unassembled WGS sequence"/>
</dbReference>
<sequence>MFKLGNLKFYVESATLSGSFMDSTMSKRMQSTGLSEFYWSIEIDMSEGDFVTELDNEELEDDEEIYYESVSPCLYHNNGFRLDIKSWKDIEGLSLKWDSQYNANGEEAGTLYVFEHEDVTSGTIKFLERNGNKFLVRWTGTANVYWDDEYGEDVPFSFEGEVEFNGISANCDDISTLDELKIIMEEFIRTCLKTKYLKLI</sequence>
<protein>
    <submittedName>
        <fullName evidence="1">Uncharacterized protein</fullName>
    </submittedName>
</protein>
<keyword evidence="2" id="KW-1185">Reference proteome</keyword>
<name>A0A6M0H2Q2_9CLOT</name>
<comment type="caution">
    <text evidence="1">The sequence shown here is derived from an EMBL/GenBank/DDBJ whole genome shotgun (WGS) entry which is preliminary data.</text>
</comment>
<organism evidence="1 2">
    <name type="scientific">Clostridium senegalense</name>
    <dbReference type="NCBI Taxonomy" id="1465809"/>
    <lineage>
        <taxon>Bacteria</taxon>
        <taxon>Bacillati</taxon>
        <taxon>Bacillota</taxon>
        <taxon>Clostridia</taxon>
        <taxon>Eubacteriales</taxon>
        <taxon>Clostridiaceae</taxon>
        <taxon>Clostridium</taxon>
    </lineage>
</organism>
<dbReference type="RefSeq" id="WP_199869783.1">
    <property type="nucleotide sequence ID" value="NZ_JAAGPU010000013.1"/>
</dbReference>
<accession>A0A6M0H2Q2</accession>
<evidence type="ECO:0000313" key="2">
    <source>
        <dbReference type="Proteomes" id="UP000481872"/>
    </source>
</evidence>